<dbReference type="Pfam" id="PF13231">
    <property type="entry name" value="PMT_2"/>
    <property type="match status" value="1"/>
</dbReference>
<accession>A0A2G9YKX8</accession>
<dbReference type="Proteomes" id="UP000231292">
    <property type="component" value="Unassembled WGS sequence"/>
</dbReference>
<dbReference type="InterPro" id="IPR038731">
    <property type="entry name" value="RgtA/B/C-like"/>
</dbReference>
<sequence>MTGTKSTLIFLLIISIAITLISNSMKNIVFVAKADEGLYLKYATMVSENGIKGFRDLFKDYFADKSHRITQNPLRVGFVLIASLWLKLLGYSIYNLALLSLCSYCIFLFLVFYFARKYLGSTLVLPFIILVAFSPINMAMARRALIESTINLFLFFSILLFFLLLKKKNWINILSFILVYSYAILIKEGSAILSLFFLVYLLLTRKKNKEYFSFRGFLIIAIIPFSIAGIIYTYLAGGFTQFYRAMISVVTAPEVNAYAVFFCAGPWFRYLLDFMLLSPWILILGIGFIFFYLTKYKKRDELNYLLIFSICMLSFYSLFIKNIRYLMILDLPLRLFAFLMLYELVSLLFKEKVIFWLTLTVFILSVFDYLNFYYYFVRYGIYDPVSFCFLQASHIIPYK</sequence>
<dbReference type="EMBL" id="PCRK01000007">
    <property type="protein sequence ID" value="PIP19885.1"/>
    <property type="molecule type" value="Genomic_DNA"/>
</dbReference>
<keyword evidence="1" id="KW-0472">Membrane</keyword>
<evidence type="ECO:0000313" key="3">
    <source>
        <dbReference type="EMBL" id="PIP19885.1"/>
    </source>
</evidence>
<keyword evidence="1" id="KW-0812">Transmembrane</keyword>
<feature type="transmembrane region" description="Helical" evidence="1">
    <location>
        <begin position="177"/>
        <end position="202"/>
    </location>
</feature>
<feature type="transmembrane region" description="Helical" evidence="1">
    <location>
        <begin position="214"/>
        <end position="235"/>
    </location>
</feature>
<evidence type="ECO:0000259" key="2">
    <source>
        <dbReference type="Pfam" id="PF13231"/>
    </source>
</evidence>
<feature type="transmembrane region" description="Helical" evidence="1">
    <location>
        <begin position="96"/>
        <end position="115"/>
    </location>
</feature>
<name>A0A2G9YKX8_9BACT</name>
<feature type="transmembrane region" description="Helical" evidence="1">
    <location>
        <begin position="6"/>
        <end position="23"/>
    </location>
</feature>
<feature type="transmembrane region" description="Helical" evidence="1">
    <location>
        <begin position="274"/>
        <end position="293"/>
    </location>
</feature>
<gene>
    <name evidence="3" type="ORF">COX41_00425</name>
</gene>
<evidence type="ECO:0000256" key="1">
    <source>
        <dbReference type="SAM" id="Phobius"/>
    </source>
</evidence>
<keyword evidence="1" id="KW-1133">Transmembrane helix</keyword>
<feature type="transmembrane region" description="Helical" evidence="1">
    <location>
        <begin position="302"/>
        <end position="319"/>
    </location>
</feature>
<feature type="transmembrane region" description="Helical" evidence="1">
    <location>
        <begin position="74"/>
        <end position="90"/>
    </location>
</feature>
<reference evidence="3 4" key="1">
    <citation type="submission" date="2017-09" db="EMBL/GenBank/DDBJ databases">
        <title>Depth-based differentiation of microbial function through sediment-hosted aquifers and enrichment of novel symbionts in the deep terrestrial subsurface.</title>
        <authorList>
            <person name="Probst A.J."/>
            <person name="Ladd B."/>
            <person name="Jarett J.K."/>
            <person name="Geller-Mcgrath D.E."/>
            <person name="Sieber C.M."/>
            <person name="Emerson J.B."/>
            <person name="Anantharaman K."/>
            <person name="Thomas B.C."/>
            <person name="Malmstrom R."/>
            <person name="Stieglmeier M."/>
            <person name="Klingl A."/>
            <person name="Woyke T."/>
            <person name="Ryan C.M."/>
            <person name="Banfield J.F."/>
        </authorList>
    </citation>
    <scope>NUCLEOTIDE SEQUENCE [LARGE SCALE GENOMIC DNA]</scope>
    <source>
        <strain evidence="3">CG23_combo_of_CG06-09_8_20_14_all_41_10</strain>
    </source>
</reference>
<feature type="domain" description="Glycosyltransferase RgtA/B/C/D-like" evidence="2">
    <location>
        <begin position="80"/>
        <end position="226"/>
    </location>
</feature>
<feature type="transmembrane region" description="Helical" evidence="1">
    <location>
        <begin position="146"/>
        <end position="165"/>
    </location>
</feature>
<evidence type="ECO:0000313" key="4">
    <source>
        <dbReference type="Proteomes" id="UP000231292"/>
    </source>
</evidence>
<protein>
    <recommendedName>
        <fullName evidence="2">Glycosyltransferase RgtA/B/C/D-like domain-containing protein</fullName>
    </recommendedName>
</protein>
<proteinExistence type="predicted"/>
<comment type="caution">
    <text evidence="3">The sequence shown here is derived from an EMBL/GenBank/DDBJ whole genome shotgun (WGS) entry which is preliminary data.</text>
</comment>
<organism evidence="3 4">
    <name type="scientific">Candidatus Sherwoodlollariibacterium unditelluris</name>
    <dbReference type="NCBI Taxonomy" id="1974757"/>
    <lineage>
        <taxon>Bacteria</taxon>
        <taxon>Pseudomonadati</taxon>
        <taxon>Candidatus Omnitrophota</taxon>
        <taxon>Candidatus Sherwoodlollariibacterium</taxon>
    </lineage>
</organism>
<feature type="transmembrane region" description="Helical" evidence="1">
    <location>
        <begin position="122"/>
        <end position="140"/>
    </location>
</feature>
<dbReference type="AlphaFoldDB" id="A0A2G9YKX8"/>
<feature type="transmembrane region" description="Helical" evidence="1">
    <location>
        <begin position="354"/>
        <end position="376"/>
    </location>
</feature>